<dbReference type="Proteomes" id="UP000240410">
    <property type="component" value="Unassembled WGS sequence"/>
</dbReference>
<evidence type="ECO:0000313" key="2">
    <source>
        <dbReference type="Proteomes" id="UP000240410"/>
    </source>
</evidence>
<dbReference type="OrthoDB" id="5822175at2"/>
<gene>
    <name evidence="1" type="ORF">CTM89_03055</name>
</gene>
<dbReference type="STRING" id="553611.GCA_001557755_01454"/>
<proteinExistence type="predicted"/>
<dbReference type="InterPro" id="IPR022541">
    <property type="entry name" value="YhfG"/>
</dbReference>
<comment type="caution">
    <text evidence="1">The sequence shown here is derived from an EMBL/GenBank/DDBJ whole genome shotgun (WGS) entry which is preliminary data.</text>
</comment>
<sequence>MFYRAAHNNRYYNDSVRGWMKEEKQGQQGQSSLTSFADKHAYCEQVKMENFAQSMRLEGYEIEVPSLVENARKRDELRQQLIRHYKQADTEKV</sequence>
<organism evidence="1 2">
    <name type="scientific">Photobacterium leiognathi</name>
    <dbReference type="NCBI Taxonomy" id="553611"/>
    <lineage>
        <taxon>Bacteria</taxon>
        <taxon>Pseudomonadati</taxon>
        <taxon>Pseudomonadota</taxon>
        <taxon>Gammaproteobacteria</taxon>
        <taxon>Vibrionales</taxon>
        <taxon>Vibrionaceae</taxon>
        <taxon>Photobacterium</taxon>
    </lineage>
</organism>
<reference evidence="1 2" key="1">
    <citation type="submission" date="2018-03" db="EMBL/GenBank/DDBJ databases">
        <title>Whole genome sequencing of Histamine producing bacteria.</title>
        <authorList>
            <person name="Butler K."/>
        </authorList>
    </citation>
    <scope>NUCLEOTIDE SEQUENCE [LARGE SCALE GENOMIC DNA]</scope>
    <source>
        <strain evidence="1 2">ATCC 33979</strain>
    </source>
</reference>
<dbReference type="Pfam" id="PF10832">
    <property type="entry name" value="YhfG"/>
    <property type="match status" value="1"/>
</dbReference>
<protein>
    <submittedName>
        <fullName evidence="1">DUF2559 domain-containing protein</fullName>
    </submittedName>
</protein>
<dbReference type="EMBL" id="PYOJ01000003">
    <property type="protein sequence ID" value="PSV92868.1"/>
    <property type="molecule type" value="Genomic_DNA"/>
</dbReference>
<dbReference type="AlphaFoldDB" id="A0A2T3MG14"/>
<evidence type="ECO:0000313" key="1">
    <source>
        <dbReference type="EMBL" id="PSV92868.1"/>
    </source>
</evidence>
<name>A0A2T3MG14_PHOLE</name>
<accession>A0A2T3MG14</accession>